<organism evidence="3 4">
    <name type="scientific">Pseudodesulfovibrio senegalensis</name>
    <dbReference type="NCBI Taxonomy" id="1721087"/>
    <lineage>
        <taxon>Bacteria</taxon>
        <taxon>Pseudomonadati</taxon>
        <taxon>Thermodesulfobacteriota</taxon>
        <taxon>Desulfovibrionia</taxon>
        <taxon>Desulfovibrionales</taxon>
        <taxon>Desulfovibrionaceae</taxon>
    </lineage>
</organism>
<dbReference type="SUPFAM" id="SSF55447">
    <property type="entry name" value="CO dehydrogenase flavoprotein C-terminal domain-like"/>
    <property type="match status" value="1"/>
</dbReference>
<sequence length="257" mass="27074">MIREYHRPESIEQAVDLFRKHQGRACYMGGGAQINAPDSGAGCDCAVSLAGLGLESIATGRDDVIIGACATLQSVADHPDMPQALREAAGFLRSRHMRNQHTVGGDIAARKHDSFTAAALMALQATVQTADQGEMSVEEYVSGTSDALILSVTVPAQGKRRCALFRQNRSQRGPLLMNMAVGRDTDGDNPVIAVSGAGIGLTRLPETEALLASGADTEQIARQAASEIAPTGHWLGSDDYFRHLCGAAAAHCIGQHA</sequence>
<name>A0A6N6N7U4_9BACT</name>
<dbReference type="RefSeq" id="WP_151149459.1">
    <property type="nucleotide sequence ID" value="NZ_WAIE01000001.1"/>
</dbReference>
<dbReference type="AlphaFoldDB" id="A0A6N6N7U4"/>
<dbReference type="InterPro" id="IPR016166">
    <property type="entry name" value="FAD-bd_PCMH"/>
</dbReference>
<proteinExistence type="predicted"/>
<dbReference type="PANTHER" id="PTHR42659:SF9">
    <property type="entry name" value="XANTHINE DEHYDROGENASE FAD-BINDING SUBUNIT XDHB-RELATED"/>
    <property type="match status" value="1"/>
</dbReference>
<dbReference type="Pfam" id="PF00941">
    <property type="entry name" value="FAD_binding_5"/>
    <property type="match status" value="1"/>
</dbReference>
<reference evidence="3 4" key="1">
    <citation type="journal article" date="2017" name="Int. J. Syst. Evol. Microbiol.">
        <title>Desulfovibrio senegalensis sp. nov., a mesophilic sulfate reducer isolated from marine sediment.</title>
        <authorList>
            <person name="Thioye A."/>
            <person name="Gam Z.B.A."/>
            <person name="Mbengue M."/>
            <person name="Cayol J.L."/>
            <person name="Joseph-Bartoli M."/>
            <person name="Toure-Kane C."/>
            <person name="Labat M."/>
        </authorList>
    </citation>
    <scope>NUCLEOTIDE SEQUENCE [LARGE SCALE GENOMIC DNA]</scope>
    <source>
        <strain evidence="3 4">DSM 101509</strain>
    </source>
</reference>
<evidence type="ECO:0000313" key="4">
    <source>
        <dbReference type="Proteomes" id="UP000438699"/>
    </source>
</evidence>
<keyword evidence="1" id="KW-0285">Flavoprotein</keyword>
<gene>
    <name evidence="3" type="ORF">F8A88_02355</name>
</gene>
<accession>A0A6N6N7U4</accession>
<dbReference type="InterPro" id="IPR016169">
    <property type="entry name" value="FAD-bd_PCMH_sub2"/>
</dbReference>
<dbReference type="InterPro" id="IPR036318">
    <property type="entry name" value="FAD-bd_PCMH-like_sf"/>
</dbReference>
<comment type="caution">
    <text evidence="3">The sequence shown here is derived from an EMBL/GenBank/DDBJ whole genome shotgun (WGS) entry which is preliminary data.</text>
</comment>
<evidence type="ECO:0000259" key="2">
    <source>
        <dbReference type="PROSITE" id="PS51387"/>
    </source>
</evidence>
<keyword evidence="4" id="KW-1185">Reference proteome</keyword>
<dbReference type="PROSITE" id="PS51387">
    <property type="entry name" value="FAD_PCMH"/>
    <property type="match status" value="1"/>
</dbReference>
<dbReference type="GO" id="GO:0016491">
    <property type="term" value="F:oxidoreductase activity"/>
    <property type="evidence" value="ECO:0007669"/>
    <property type="project" value="InterPro"/>
</dbReference>
<evidence type="ECO:0000313" key="3">
    <source>
        <dbReference type="EMBL" id="KAB1443127.1"/>
    </source>
</evidence>
<dbReference type="SUPFAM" id="SSF56176">
    <property type="entry name" value="FAD-binding/transporter-associated domain-like"/>
    <property type="match status" value="1"/>
</dbReference>
<feature type="domain" description="FAD-binding PCMH-type" evidence="2">
    <location>
        <begin position="1"/>
        <end position="159"/>
    </location>
</feature>
<dbReference type="Proteomes" id="UP000438699">
    <property type="component" value="Unassembled WGS sequence"/>
</dbReference>
<dbReference type="Gene3D" id="3.30.43.10">
    <property type="entry name" value="Uridine Diphospho-n-acetylenolpyruvylglucosamine Reductase, domain 2"/>
    <property type="match status" value="1"/>
</dbReference>
<dbReference type="GO" id="GO:0071949">
    <property type="term" value="F:FAD binding"/>
    <property type="evidence" value="ECO:0007669"/>
    <property type="project" value="InterPro"/>
</dbReference>
<dbReference type="EMBL" id="WAIE01000001">
    <property type="protein sequence ID" value="KAB1443127.1"/>
    <property type="molecule type" value="Genomic_DNA"/>
</dbReference>
<dbReference type="InterPro" id="IPR016167">
    <property type="entry name" value="FAD-bd_PCMH_sub1"/>
</dbReference>
<dbReference type="Gene3D" id="3.30.465.10">
    <property type="match status" value="1"/>
</dbReference>
<dbReference type="PANTHER" id="PTHR42659">
    <property type="entry name" value="XANTHINE DEHYDROGENASE SUBUNIT C-RELATED"/>
    <property type="match status" value="1"/>
</dbReference>
<dbReference type="OrthoDB" id="6198291at2"/>
<dbReference type="InterPro" id="IPR036683">
    <property type="entry name" value="CO_DH_flav_C_dom_sf"/>
</dbReference>
<dbReference type="InterPro" id="IPR002346">
    <property type="entry name" value="Mopterin_DH_FAD-bd"/>
</dbReference>
<evidence type="ECO:0000256" key="1">
    <source>
        <dbReference type="ARBA" id="ARBA00022827"/>
    </source>
</evidence>
<protein>
    <recommendedName>
        <fullName evidence="2">FAD-binding PCMH-type domain-containing protein</fullName>
    </recommendedName>
</protein>
<dbReference type="InterPro" id="IPR051312">
    <property type="entry name" value="Diverse_Substr_Oxidored"/>
</dbReference>
<keyword evidence="1" id="KW-0274">FAD</keyword>